<evidence type="ECO:0000313" key="2">
    <source>
        <dbReference type="Proteomes" id="UP000287352"/>
    </source>
</evidence>
<organism evidence="1 2">
    <name type="scientific">Tengunoibacter tsumagoiensis</name>
    <dbReference type="NCBI Taxonomy" id="2014871"/>
    <lineage>
        <taxon>Bacteria</taxon>
        <taxon>Bacillati</taxon>
        <taxon>Chloroflexota</taxon>
        <taxon>Ktedonobacteria</taxon>
        <taxon>Ktedonobacterales</taxon>
        <taxon>Dictyobacteraceae</taxon>
        <taxon>Tengunoibacter</taxon>
    </lineage>
</organism>
<sequence length="440" mass="49056">MPARICLVTIHGIGFEQPPIYTPGEVNPSIEGYADDLHENLSLFLDGNLLSDDPERKRHLRGQNGVIYVQSVWPGNSYNVEAGRSRLGTWNVAREINVLPVNLENQPAILFNQQGQISHVALVYSQEEGQGSLVGTSLQTSLMALTSLKEYGRSTNVAHMLFTDLTALWKHAADHRPYEEDEPSPSLRIRQDAGFYRKDSQGVNVDPHDNQATNSLLTTLRQVENDVAAYVCSNNLRERIRSFVLDALQRLACRDDVDGIVINAHSNGTVVAFDVVRNLPPFAARKIWGLVTAGSPLRKYAKLFSWGSTIATIPPITTWLNFFDPKDIVADPLCTPANWLIEDPDPIHELRYEQINLSTGKIYEDPDPESVFLYQALNPNTGQLQNIPIHDRPVDNLTNSVGGGMKAHNYWDNSLEFVKPLSDLLKQLVANPPVTTDMDT</sequence>
<dbReference type="SUPFAM" id="SSF53474">
    <property type="entry name" value="alpha/beta-Hydrolases"/>
    <property type="match status" value="1"/>
</dbReference>
<accession>A0A401ZZT0</accession>
<dbReference type="AlphaFoldDB" id="A0A401ZZT0"/>
<dbReference type="Proteomes" id="UP000287352">
    <property type="component" value="Unassembled WGS sequence"/>
</dbReference>
<name>A0A401ZZT0_9CHLR</name>
<evidence type="ECO:0000313" key="1">
    <source>
        <dbReference type="EMBL" id="GCE12339.1"/>
    </source>
</evidence>
<reference evidence="2" key="1">
    <citation type="submission" date="2018-12" db="EMBL/GenBank/DDBJ databases">
        <title>Tengunoibacter tsumagoiensis gen. nov., sp. nov., Dictyobacter kobayashii sp. nov., D. alpinus sp. nov., and D. joshuensis sp. nov. and description of Dictyobacteraceae fam. nov. within the order Ktedonobacterales isolated from Tengu-no-mugimeshi.</title>
        <authorList>
            <person name="Wang C.M."/>
            <person name="Zheng Y."/>
            <person name="Sakai Y."/>
            <person name="Toyoda A."/>
            <person name="Minakuchi Y."/>
            <person name="Abe K."/>
            <person name="Yokota A."/>
            <person name="Yabe S."/>
        </authorList>
    </citation>
    <scope>NUCLEOTIDE SEQUENCE [LARGE SCALE GENOMIC DNA]</scope>
    <source>
        <strain evidence="2">Uno3</strain>
    </source>
</reference>
<dbReference type="InterPro" id="IPR029058">
    <property type="entry name" value="AB_hydrolase_fold"/>
</dbReference>
<gene>
    <name evidence="1" type="ORF">KTT_21980</name>
</gene>
<dbReference type="EMBL" id="BIFR01000001">
    <property type="protein sequence ID" value="GCE12339.1"/>
    <property type="molecule type" value="Genomic_DNA"/>
</dbReference>
<dbReference type="OrthoDB" id="158896at2"/>
<protein>
    <submittedName>
        <fullName evidence="1">Uncharacterized protein</fullName>
    </submittedName>
</protein>
<dbReference type="RefSeq" id="WP_126579972.1">
    <property type="nucleotide sequence ID" value="NZ_BIFR01000001.1"/>
</dbReference>
<comment type="caution">
    <text evidence="1">The sequence shown here is derived from an EMBL/GenBank/DDBJ whole genome shotgun (WGS) entry which is preliminary data.</text>
</comment>
<proteinExistence type="predicted"/>
<keyword evidence="2" id="KW-1185">Reference proteome</keyword>